<dbReference type="PRINTS" id="PR00458">
    <property type="entry name" value="PEROXIDASE"/>
</dbReference>
<name>A0A1S3XIB3_TOBAC</name>
<gene>
    <name evidence="23" type="primary">LOC107765515</name>
</gene>
<evidence type="ECO:0000256" key="4">
    <source>
        <dbReference type="ARBA" id="ARBA00022525"/>
    </source>
</evidence>
<keyword evidence="5 19" id="KW-0575">Peroxidase</keyword>
<evidence type="ECO:0000256" key="20">
    <source>
        <dbReference type="SAM" id="Phobius"/>
    </source>
</evidence>
<dbReference type="InterPro" id="IPR019794">
    <property type="entry name" value="Peroxidases_AS"/>
</dbReference>
<evidence type="ECO:0000256" key="18">
    <source>
        <dbReference type="PIRSR" id="PIRSR600823-5"/>
    </source>
</evidence>
<dbReference type="Proteomes" id="UP000790787">
    <property type="component" value="Chromosome 24"/>
</dbReference>
<feature type="disulfide bond" evidence="18">
    <location>
        <begin position="69"/>
        <end position="150"/>
    </location>
</feature>
<dbReference type="PANTHER" id="PTHR31517:SF17">
    <property type="entry name" value="PEROXIDASE 6"/>
    <property type="match status" value="1"/>
</dbReference>
<reference evidence="23" key="2">
    <citation type="submission" date="2025-08" db="UniProtKB">
        <authorList>
            <consortium name="RefSeq"/>
        </authorList>
    </citation>
    <scope>IDENTIFICATION</scope>
    <source>
        <tissue evidence="23">Leaf</tissue>
    </source>
</reference>
<feature type="transmembrane region" description="Helical" evidence="20">
    <location>
        <begin position="12"/>
        <end position="31"/>
    </location>
</feature>
<evidence type="ECO:0000256" key="14">
    <source>
        <dbReference type="ARBA" id="ARBA00055785"/>
    </source>
</evidence>
<accession>A0A1S3XIB3</accession>
<keyword evidence="10 16" id="KW-0408">Iron</keyword>
<feature type="site" description="Transition state stabilizer" evidence="17">
    <location>
        <position position="96"/>
    </location>
</feature>
<proteinExistence type="inferred from homology"/>
<dbReference type="EC" id="1.11.1.7" evidence="19"/>
<dbReference type="InterPro" id="IPR010255">
    <property type="entry name" value="Haem_peroxidase_sf"/>
</dbReference>
<evidence type="ECO:0000256" key="13">
    <source>
        <dbReference type="ARBA" id="ARBA00023324"/>
    </source>
</evidence>
<feature type="active site" description="Proton acceptor" evidence="15">
    <location>
        <position position="100"/>
    </location>
</feature>
<dbReference type="GO" id="GO:0006979">
    <property type="term" value="P:response to oxidative stress"/>
    <property type="evidence" value="ECO:0007669"/>
    <property type="project" value="UniProtKB-UniRule"/>
</dbReference>
<dbReference type="InterPro" id="IPR000823">
    <property type="entry name" value="Peroxidase_pln"/>
</dbReference>
<keyword evidence="6 19" id="KW-0349">Heme</keyword>
<dbReference type="GO" id="GO:0042744">
    <property type="term" value="P:hydrogen peroxide catabolic process"/>
    <property type="evidence" value="ECO:0007669"/>
    <property type="project" value="UniProtKB-KW"/>
</dbReference>
<dbReference type="OMA" id="ETNKTMA"/>
<comment type="subcellular location">
    <subcellularLocation>
        <location evidence="19">Secreted</location>
    </subcellularLocation>
</comment>
<comment type="function">
    <text evidence="14">Plays an integral role in secondary cell wall biosynthesis by the polymerization of cinnamyl alcohols into lignin and by forming rigid cross-links between cellulose, pectin, hydroxy-proline-rich glycoproteins, and lignin.</text>
</comment>
<feature type="disulfide bond" evidence="18">
    <location>
        <begin position="156"/>
        <end position="355"/>
    </location>
</feature>
<feature type="disulfide bond" evidence="18">
    <location>
        <begin position="102"/>
        <end position="107"/>
    </location>
</feature>
<dbReference type="RefSeq" id="XP_016439661.1">
    <property type="nucleotide sequence ID" value="XM_016584175.2"/>
</dbReference>
<feature type="binding site" evidence="16">
    <location>
        <position position="122"/>
    </location>
    <ligand>
        <name>Ca(2+)</name>
        <dbReference type="ChEBI" id="CHEBI:29108"/>
        <label>1</label>
    </ligand>
</feature>
<dbReference type="InterPro" id="IPR019793">
    <property type="entry name" value="Peroxidases_heam-ligand_BS"/>
</dbReference>
<feature type="binding site" evidence="16">
    <location>
        <position position="101"/>
    </location>
    <ligand>
        <name>Ca(2+)</name>
        <dbReference type="ChEBI" id="CHEBI:29108"/>
        <label>1</label>
    </ligand>
</feature>
<evidence type="ECO:0000256" key="15">
    <source>
        <dbReference type="PIRSR" id="PIRSR600823-1"/>
    </source>
</evidence>
<dbReference type="KEGG" id="nta:107765515"/>
<evidence type="ECO:0000256" key="19">
    <source>
        <dbReference type="RuleBase" id="RU362060"/>
    </source>
</evidence>
<evidence type="ECO:0000256" key="5">
    <source>
        <dbReference type="ARBA" id="ARBA00022559"/>
    </source>
</evidence>
<feature type="binding site" evidence="16">
    <location>
        <position position="282"/>
    </location>
    <ligand>
        <name>Ca(2+)</name>
        <dbReference type="ChEBI" id="CHEBI:29108"/>
        <label>2</label>
    </ligand>
</feature>
<comment type="catalytic activity">
    <reaction evidence="1 19">
        <text>2 a phenolic donor + H2O2 = 2 a phenolic radical donor + 2 H2O</text>
        <dbReference type="Rhea" id="RHEA:56136"/>
        <dbReference type="ChEBI" id="CHEBI:15377"/>
        <dbReference type="ChEBI" id="CHEBI:16240"/>
        <dbReference type="ChEBI" id="CHEBI:139520"/>
        <dbReference type="ChEBI" id="CHEBI:139521"/>
        <dbReference type="EC" id="1.11.1.7"/>
    </reaction>
</comment>
<dbReference type="PaxDb" id="4097-A0A1S3XIB3"/>
<evidence type="ECO:0000256" key="17">
    <source>
        <dbReference type="PIRSR" id="PIRSR600823-4"/>
    </source>
</evidence>
<dbReference type="Pfam" id="PF00141">
    <property type="entry name" value="peroxidase"/>
    <property type="match status" value="1"/>
</dbReference>
<dbReference type="RefSeq" id="XP_016439661.1">
    <property type="nucleotide sequence ID" value="XM_016584175.1"/>
</dbReference>
<keyword evidence="20" id="KW-0812">Transmembrane</keyword>
<feature type="binding site" evidence="16">
    <location>
        <position position="110"/>
    </location>
    <ligand>
        <name>Ca(2+)</name>
        <dbReference type="ChEBI" id="CHEBI:29108"/>
        <label>1</label>
    </ligand>
</feature>
<dbReference type="GO" id="GO:0005576">
    <property type="term" value="C:extracellular region"/>
    <property type="evidence" value="ECO:0007669"/>
    <property type="project" value="UniProtKB-SubCell"/>
</dbReference>
<evidence type="ECO:0000256" key="11">
    <source>
        <dbReference type="ARBA" id="ARBA00023157"/>
    </source>
</evidence>
<keyword evidence="9 19" id="KW-0560">Oxidoreductase</keyword>
<dbReference type="InterPro" id="IPR002016">
    <property type="entry name" value="Haem_peroxidase"/>
</dbReference>
<evidence type="ECO:0000256" key="8">
    <source>
        <dbReference type="ARBA" id="ARBA00022837"/>
    </source>
</evidence>
<dbReference type="SMR" id="A0A1S3XIB3"/>
<comment type="similarity">
    <text evidence="19">Belongs to the peroxidase family. Classical plant (class III) peroxidase subfamily.</text>
</comment>
<organism evidence="22 23">
    <name type="scientific">Nicotiana tabacum</name>
    <name type="common">Common tobacco</name>
    <dbReference type="NCBI Taxonomy" id="4097"/>
    <lineage>
        <taxon>Eukaryota</taxon>
        <taxon>Viridiplantae</taxon>
        <taxon>Streptophyta</taxon>
        <taxon>Embryophyta</taxon>
        <taxon>Tracheophyta</taxon>
        <taxon>Spermatophyta</taxon>
        <taxon>Magnoliopsida</taxon>
        <taxon>eudicotyledons</taxon>
        <taxon>Gunneridae</taxon>
        <taxon>Pentapetalae</taxon>
        <taxon>asterids</taxon>
        <taxon>lamiids</taxon>
        <taxon>Solanales</taxon>
        <taxon>Solanaceae</taxon>
        <taxon>Nicotianoideae</taxon>
        <taxon>Nicotianeae</taxon>
        <taxon>Nicotiana</taxon>
    </lineage>
</organism>
<dbReference type="OrthoDB" id="2113341at2759"/>
<evidence type="ECO:0000313" key="22">
    <source>
        <dbReference type="Proteomes" id="UP000790787"/>
    </source>
</evidence>
<keyword evidence="11 18" id="KW-1015">Disulfide bond</keyword>
<evidence type="ECO:0000256" key="7">
    <source>
        <dbReference type="ARBA" id="ARBA00022723"/>
    </source>
</evidence>
<dbReference type="PROSITE" id="PS00436">
    <property type="entry name" value="PEROXIDASE_2"/>
    <property type="match status" value="1"/>
</dbReference>
<comment type="cofactor">
    <cofactor evidence="16 19">
        <name>Ca(2+)</name>
        <dbReference type="ChEBI" id="CHEBI:29108"/>
    </cofactor>
    <text evidence="16 19">Binds 2 calcium ions per subunit.</text>
</comment>
<feature type="disulfide bond" evidence="18">
    <location>
        <begin position="235"/>
        <end position="267"/>
    </location>
</feature>
<evidence type="ECO:0000256" key="3">
    <source>
        <dbReference type="ARBA" id="ARBA00006873"/>
    </source>
</evidence>
<comment type="function">
    <text evidence="2">Removal of H(2)O(2), oxidation of toxic reductants, biosynthesis and degradation of lignin, suberization, auxin catabolism, response to environmental stresses such as wounding, pathogen attack and oxidative stress. These functions might be dependent on each isozyme/isoform in each plant tissue.</text>
</comment>
<keyword evidence="20" id="KW-0472">Membrane</keyword>
<keyword evidence="7 16" id="KW-0479">Metal-binding</keyword>
<feature type="binding site" evidence="16">
    <location>
        <position position="229"/>
    </location>
    <ligand>
        <name>Ca(2+)</name>
        <dbReference type="ChEBI" id="CHEBI:29108"/>
        <label>2</label>
    </ligand>
</feature>
<keyword evidence="12" id="KW-0325">Glycoprotein</keyword>
<evidence type="ECO:0000256" key="2">
    <source>
        <dbReference type="ARBA" id="ARBA00002322"/>
    </source>
</evidence>
<evidence type="ECO:0000313" key="23">
    <source>
        <dbReference type="RefSeq" id="XP_016439661.1"/>
    </source>
</evidence>
<feature type="binding site" evidence="16">
    <location>
        <position position="287"/>
    </location>
    <ligand>
        <name>Ca(2+)</name>
        <dbReference type="ChEBI" id="CHEBI:29108"/>
        <label>2</label>
    </ligand>
</feature>
<sequence length="371" mass="41219">MQNIAHLKFQTSLYTILKAFFHFYLLSPPFFINSEVMALPLLSIFVFSSLALFSLTESKLNVDYYNKSCPQFEKIIQQIVVDKQLAAPTTAAGALRLFFHDCMVGGCDASLLISSNSFATAERDTDINLSLPGDAFDLIARAKTALELQCPGVVSCADILAVATRDLITMVGGPFYNIRLGRKDSFESYAKDVEGHIARPNMTVDTIINMFASKNLNVQEMVALVGAHTIGFSHCSEFRKRIFNFSNTSEIDPSMNPTFGQALRKLCGNNSKDMAAFNDVMTPGKFDNMYYINLQKGLGLLASDQAMLSDPRTMPFVELYAKDQDAFFKAFAHAIEKVSVYHVKTGKKGEVRRRCDVVNHLQVNSNKKIAS</sequence>
<dbReference type="PROSITE" id="PS00435">
    <property type="entry name" value="PEROXIDASE_1"/>
    <property type="match status" value="1"/>
</dbReference>
<dbReference type="STRING" id="4097.A0A1S3XIB3"/>
<evidence type="ECO:0000256" key="10">
    <source>
        <dbReference type="ARBA" id="ARBA00023004"/>
    </source>
</evidence>
<keyword evidence="4 19" id="KW-0964">Secreted</keyword>
<evidence type="ECO:0000256" key="6">
    <source>
        <dbReference type="ARBA" id="ARBA00022617"/>
    </source>
</evidence>
<feature type="binding site" evidence="16">
    <location>
        <position position="104"/>
    </location>
    <ligand>
        <name>Ca(2+)</name>
        <dbReference type="ChEBI" id="CHEBI:29108"/>
        <label>1</label>
    </ligand>
</feature>
<dbReference type="GO" id="GO:0020037">
    <property type="term" value="F:heme binding"/>
    <property type="evidence" value="ECO:0007669"/>
    <property type="project" value="UniProtKB-UniRule"/>
</dbReference>
<dbReference type="Gene3D" id="1.10.520.10">
    <property type="match status" value="1"/>
</dbReference>
<dbReference type="CDD" id="cd00693">
    <property type="entry name" value="secretory_peroxidase"/>
    <property type="match status" value="1"/>
</dbReference>
<dbReference type="FunFam" id="1.10.520.10:FF:000008">
    <property type="entry name" value="Peroxidase"/>
    <property type="match status" value="1"/>
</dbReference>
<feature type="binding site" evidence="16">
    <location>
        <position position="279"/>
    </location>
    <ligand>
        <name>Ca(2+)</name>
        <dbReference type="ChEBI" id="CHEBI:29108"/>
        <label>2</label>
    </ligand>
</feature>
<dbReference type="PANTHER" id="PTHR31517">
    <property type="match status" value="1"/>
</dbReference>
<dbReference type="GO" id="GO:0046872">
    <property type="term" value="F:metal ion binding"/>
    <property type="evidence" value="ECO:0007669"/>
    <property type="project" value="UniProtKB-UniRule"/>
</dbReference>
<dbReference type="Gene3D" id="1.10.420.10">
    <property type="entry name" value="Peroxidase, domain 2"/>
    <property type="match status" value="1"/>
</dbReference>
<evidence type="ECO:0000256" key="12">
    <source>
        <dbReference type="ARBA" id="ARBA00023180"/>
    </source>
</evidence>
<feature type="binding site" description="axial binding residue" evidence="16">
    <location>
        <position position="228"/>
    </location>
    <ligand>
        <name>heme b</name>
        <dbReference type="ChEBI" id="CHEBI:60344"/>
    </ligand>
    <ligandPart>
        <name>Fe</name>
        <dbReference type="ChEBI" id="CHEBI:18248"/>
    </ligandPart>
</feature>
<dbReference type="GO" id="GO:0140825">
    <property type="term" value="F:lactoperoxidase activity"/>
    <property type="evidence" value="ECO:0007669"/>
    <property type="project" value="UniProtKB-EC"/>
</dbReference>
<keyword evidence="22" id="KW-1185">Reference proteome</keyword>
<dbReference type="PRINTS" id="PR00461">
    <property type="entry name" value="PLPEROXIDASE"/>
</dbReference>
<dbReference type="PROSITE" id="PS50873">
    <property type="entry name" value="PEROXIDASE_4"/>
    <property type="match status" value="1"/>
</dbReference>
<feature type="transmembrane region" description="Helical" evidence="20">
    <location>
        <begin position="37"/>
        <end position="55"/>
    </location>
</feature>
<feature type="binding site" evidence="16">
    <location>
        <position position="106"/>
    </location>
    <ligand>
        <name>Ca(2+)</name>
        <dbReference type="ChEBI" id="CHEBI:29108"/>
        <label>1</label>
    </ligand>
</feature>
<dbReference type="GeneID" id="107765515"/>
<keyword evidence="20" id="KW-1133">Transmembrane helix</keyword>
<protein>
    <recommendedName>
        <fullName evidence="19">Peroxidase</fullName>
        <ecNumber evidence="19">1.11.1.7</ecNumber>
    </recommendedName>
</protein>
<keyword evidence="8 16" id="KW-0106">Calcium</keyword>
<dbReference type="FunFam" id="1.10.420.10:FF:000001">
    <property type="entry name" value="Peroxidase"/>
    <property type="match status" value="1"/>
</dbReference>
<evidence type="ECO:0000256" key="9">
    <source>
        <dbReference type="ARBA" id="ARBA00023002"/>
    </source>
</evidence>
<dbReference type="SUPFAM" id="SSF48113">
    <property type="entry name" value="Heme-dependent peroxidases"/>
    <property type="match status" value="1"/>
</dbReference>
<feature type="domain" description="Plant heme peroxidase family profile" evidence="21">
    <location>
        <begin position="59"/>
        <end position="359"/>
    </location>
</feature>
<evidence type="ECO:0000256" key="1">
    <source>
        <dbReference type="ARBA" id="ARBA00000189"/>
    </source>
</evidence>
<comment type="similarity">
    <text evidence="3">Belongs to the peroxidase family. Ascorbate peroxidase subfamily.</text>
</comment>
<comment type="cofactor">
    <cofactor evidence="16 19">
        <name>heme b</name>
        <dbReference type="ChEBI" id="CHEBI:60344"/>
    </cofactor>
    <text evidence="16 19">Binds 1 heme b (iron(II)-protoporphyrin IX) group per subunit.</text>
</comment>
<reference evidence="22" key="1">
    <citation type="journal article" date="2014" name="Nat. Commun.">
        <title>The tobacco genome sequence and its comparison with those of tomato and potato.</title>
        <authorList>
            <person name="Sierro N."/>
            <person name="Battey J.N."/>
            <person name="Ouadi S."/>
            <person name="Bakaher N."/>
            <person name="Bovet L."/>
            <person name="Willig A."/>
            <person name="Goepfert S."/>
            <person name="Peitsch M.C."/>
            <person name="Ivanov N.V."/>
        </authorList>
    </citation>
    <scope>NUCLEOTIDE SEQUENCE [LARGE SCALE GENOMIC DNA]</scope>
</reference>
<dbReference type="AlphaFoldDB" id="A0A1S3XIB3"/>
<evidence type="ECO:0000259" key="21">
    <source>
        <dbReference type="PROSITE" id="PS50873"/>
    </source>
</evidence>
<dbReference type="InterPro" id="IPR033905">
    <property type="entry name" value="Secretory_peroxidase"/>
</dbReference>
<keyword evidence="13 19" id="KW-0376">Hydrogen peroxide</keyword>
<feature type="binding site" evidence="16">
    <location>
        <position position="108"/>
    </location>
    <ligand>
        <name>Ca(2+)</name>
        <dbReference type="ChEBI" id="CHEBI:29108"/>
        <label>1</label>
    </ligand>
</feature>
<evidence type="ECO:0000256" key="16">
    <source>
        <dbReference type="PIRSR" id="PIRSR600823-3"/>
    </source>
</evidence>